<dbReference type="Pfam" id="PF03087">
    <property type="entry name" value="BPS1"/>
    <property type="match status" value="2"/>
</dbReference>
<feature type="coiled-coil region" evidence="1">
    <location>
        <begin position="565"/>
        <end position="599"/>
    </location>
</feature>
<dbReference type="AlphaFoldDB" id="A5BB06"/>
<dbReference type="GO" id="GO:0048367">
    <property type="term" value="P:shoot system development"/>
    <property type="evidence" value="ECO:0007669"/>
    <property type="project" value="InterPro"/>
</dbReference>
<name>A5BB06_VITVI</name>
<proteinExistence type="predicted"/>
<evidence type="ECO:0000256" key="1">
    <source>
        <dbReference type="SAM" id="Coils"/>
    </source>
</evidence>
<organism evidence="2">
    <name type="scientific">Vitis vinifera</name>
    <name type="common">Grape</name>
    <dbReference type="NCBI Taxonomy" id="29760"/>
    <lineage>
        <taxon>Eukaryota</taxon>
        <taxon>Viridiplantae</taxon>
        <taxon>Streptophyta</taxon>
        <taxon>Embryophyta</taxon>
        <taxon>Tracheophyta</taxon>
        <taxon>Spermatophyta</taxon>
        <taxon>Magnoliopsida</taxon>
        <taxon>eudicotyledons</taxon>
        <taxon>Gunneridae</taxon>
        <taxon>Pentapetalae</taxon>
        <taxon>rosids</taxon>
        <taxon>Vitales</taxon>
        <taxon>Vitaceae</taxon>
        <taxon>Viteae</taxon>
        <taxon>Vitis</taxon>
    </lineage>
</organism>
<dbReference type="EMBL" id="AM452916">
    <property type="protein sequence ID" value="CAN69933.1"/>
    <property type="molecule type" value="Genomic_DNA"/>
</dbReference>
<dbReference type="InterPro" id="IPR004320">
    <property type="entry name" value="BPS1_pln"/>
</dbReference>
<dbReference type="GO" id="GO:0048364">
    <property type="term" value="P:root development"/>
    <property type="evidence" value="ECO:0007669"/>
    <property type="project" value="InterPro"/>
</dbReference>
<sequence>MAASLLNPKAQYHARSISLPSRPHPLVPEFDKHLCRLRTSQAASSSSSVSHRLSGLKDLHDCVDDLLLLPLTQQTLAHHRHEKWVNELLDGSLKLLDVCGTAKDALLQTREHANELQSSLRRRRGGENGISTEVGEYLTSRKKVKKAMHKALRNLKSMDNKSRFSPLNKDPETLSMVSMLREVEAVTLTVLESLLSSIAGEAARSKPSSWSVVSKLIHHKRVVCEEAAGDLSEFEKVDCSLFTLIGHKTKSVNQIHIDTIQNALGKLESSIEDLEEGIEFLSRHLIKTRASDQYGHGESLDKKVLFITNYDSWKFYEWVNVDAGLFALEGKMATKARYHVRSISLPSRPHSLIPEFDERLCRLRASQAISSSLSISHKLSGLKDLHDCVDDLLLLPLTQQTLAQHRHEKCVDELLDGSLKLLDVCGTPKDALLQTREHAQELQSSLRRRKKVKKALHKALRNVTGMENKCSFSPLNKDPETISLVCMLKEVGTVTLTVLESLLSSIAGAAARSKPGSWSLVSKLIHHKCVACEEAERYLSEFEKVDSSLCTLIGHKTKSVNQMPVDNVQNVLEKLESSIEDLEERIEFLSKHLIKTRASDQYGHGESLDEEGALIANLDSWKY</sequence>
<keyword evidence="1" id="KW-0175">Coiled coil</keyword>
<dbReference type="PANTHER" id="PTHR33070:SF129">
    <property type="entry name" value="DUF241 DOMAIN PROTEIN"/>
    <property type="match status" value="1"/>
</dbReference>
<gene>
    <name evidence="2" type="ORF">VITISV_037147</name>
</gene>
<accession>A5BB06</accession>
<dbReference type="PANTHER" id="PTHR33070">
    <property type="entry name" value="OS06G0725500 PROTEIN"/>
    <property type="match status" value="1"/>
</dbReference>
<evidence type="ECO:0000313" key="2">
    <source>
        <dbReference type="EMBL" id="CAN69933.1"/>
    </source>
</evidence>
<evidence type="ECO:0008006" key="3">
    <source>
        <dbReference type="Google" id="ProtNLM"/>
    </source>
</evidence>
<protein>
    <recommendedName>
        <fullName evidence="3">DUF241 domain protein</fullName>
    </recommendedName>
</protein>
<feature type="coiled-coil region" evidence="1">
    <location>
        <begin position="257"/>
        <end position="284"/>
    </location>
</feature>
<reference evidence="2" key="1">
    <citation type="journal article" date="2007" name="PLoS ONE">
        <title>The first genome sequence of an elite grapevine cultivar (Pinot noir Vitis vinifera L.): coping with a highly heterozygous genome.</title>
        <authorList>
            <person name="Velasco R."/>
            <person name="Zharkikh A."/>
            <person name="Troggio M."/>
            <person name="Cartwright D.A."/>
            <person name="Cestaro A."/>
            <person name="Pruss D."/>
            <person name="Pindo M."/>
            <person name="FitzGerald L.M."/>
            <person name="Vezzulli S."/>
            <person name="Reid J."/>
            <person name="Malacarne G."/>
            <person name="Iliev D."/>
            <person name="Coppola G."/>
            <person name="Wardell B."/>
            <person name="Micheletti D."/>
            <person name="Macalma T."/>
            <person name="Facci M."/>
            <person name="Mitchell J.T."/>
            <person name="Perazzolli M."/>
            <person name="Eldredge G."/>
            <person name="Gatto P."/>
            <person name="Oyzerski R."/>
            <person name="Moretto M."/>
            <person name="Gutin N."/>
            <person name="Stefanini M."/>
            <person name="Chen Y."/>
            <person name="Segala C."/>
            <person name="Davenport C."/>
            <person name="Dematte L."/>
            <person name="Mraz A."/>
            <person name="Battilana J."/>
            <person name="Stormo K."/>
            <person name="Costa F."/>
            <person name="Tao Q."/>
            <person name="Si-Ammour A."/>
            <person name="Harkins T."/>
            <person name="Lackey A."/>
            <person name="Perbost C."/>
            <person name="Taillon B."/>
            <person name="Stella A."/>
            <person name="Solovyev V."/>
            <person name="Fawcett J.A."/>
            <person name="Sterck L."/>
            <person name="Vandepoele K."/>
            <person name="Grando S.M."/>
            <person name="Toppo S."/>
            <person name="Moser C."/>
            <person name="Lanchbury J."/>
            <person name="Bogden R."/>
            <person name="Skolnick M."/>
            <person name="Sgaramella V."/>
            <person name="Bhatnagar S.K."/>
            <person name="Fontana P."/>
            <person name="Gutin A."/>
            <person name="Van de Peer Y."/>
            <person name="Salamini F."/>
            <person name="Viola R."/>
        </authorList>
    </citation>
    <scope>NUCLEOTIDE SEQUENCE</scope>
</reference>